<reference evidence="1" key="1">
    <citation type="submission" date="2024-07" db="EMBL/GenBank/DDBJ databases">
        <title>Halotolerant mesophilic bacterium Ornithinibacillus sp. 4-3, sp. nov., isolated from soil.</title>
        <authorList>
            <person name="Sidarenka A.V."/>
            <person name="Guliayeva D.E."/>
            <person name="Leanovich S.I."/>
            <person name="Hileuskaya K.S."/>
            <person name="Akhremchuk A.E."/>
            <person name="Sikolenko M.A."/>
            <person name="Valentovich L.N."/>
        </authorList>
    </citation>
    <scope>NUCLEOTIDE SEQUENCE</scope>
    <source>
        <strain evidence="1">4-3</strain>
    </source>
</reference>
<name>A0AB39HQ29_9BACI</name>
<dbReference type="EMBL" id="CP162599">
    <property type="protein sequence ID" value="XDK32468.1"/>
    <property type="molecule type" value="Genomic_DNA"/>
</dbReference>
<protein>
    <submittedName>
        <fullName evidence="1">DUF2922 domain-containing protein</fullName>
    </submittedName>
</protein>
<proteinExistence type="predicted"/>
<gene>
    <name evidence="1" type="ORF">AB4Y30_15890</name>
</gene>
<organism evidence="1">
    <name type="scientific">Ornithinibacillus sp. 4-3</name>
    <dbReference type="NCBI Taxonomy" id="3231488"/>
    <lineage>
        <taxon>Bacteria</taxon>
        <taxon>Bacillati</taxon>
        <taxon>Bacillota</taxon>
        <taxon>Bacilli</taxon>
        <taxon>Bacillales</taxon>
        <taxon>Bacillaceae</taxon>
        <taxon>Ornithinibacillus</taxon>
    </lineage>
</organism>
<dbReference type="InterPro" id="IPR021321">
    <property type="entry name" value="DUF2922"/>
</dbReference>
<sequence length="71" mass="7712">MKKLELIFENAEGKMVKYTVDKPVEPVNGSTVNEVMDTVISQNALSSNGGDIVSKRGARIVETTTEEIELG</sequence>
<dbReference type="RefSeq" id="WP_368653156.1">
    <property type="nucleotide sequence ID" value="NZ_CP162599.1"/>
</dbReference>
<dbReference type="AlphaFoldDB" id="A0AB39HQ29"/>
<accession>A0AB39HQ29</accession>
<dbReference type="Pfam" id="PF11148">
    <property type="entry name" value="DUF2922"/>
    <property type="match status" value="1"/>
</dbReference>
<evidence type="ECO:0000313" key="1">
    <source>
        <dbReference type="EMBL" id="XDK32468.1"/>
    </source>
</evidence>